<dbReference type="InterPro" id="IPR000408">
    <property type="entry name" value="Reg_chr_condens"/>
</dbReference>
<reference evidence="4 5" key="1">
    <citation type="submission" date="2019-10" db="EMBL/GenBank/DDBJ databases">
        <title>Whole genome shotgun sequence of Acrocarpospora corrugata NBRC 13972.</title>
        <authorList>
            <person name="Ichikawa N."/>
            <person name="Kimura A."/>
            <person name="Kitahashi Y."/>
            <person name="Komaki H."/>
            <person name="Oguchi A."/>
        </authorList>
    </citation>
    <scope>NUCLEOTIDE SEQUENCE [LARGE SCALE GENOMIC DNA]</scope>
    <source>
        <strain evidence="4 5">NBRC 13972</strain>
    </source>
</reference>
<keyword evidence="5" id="KW-1185">Reference proteome</keyword>
<dbReference type="InterPro" id="IPR009091">
    <property type="entry name" value="RCC1/BLIP-II"/>
</dbReference>
<dbReference type="RefSeq" id="WP_170316785.1">
    <property type="nucleotide sequence ID" value="NZ_BAAABN010000078.1"/>
</dbReference>
<comment type="caution">
    <text evidence="4">The sequence shown here is derived from an EMBL/GenBank/DDBJ whole genome shotgun (WGS) entry which is preliminary data.</text>
</comment>
<dbReference type="InterPro" id="IPR058923">
    <property type="entry name" value="RCC1-like_dom"/>
</dbReference>
<evidence type="ECO:0000259" key="3">
    <source>
        <dbReference type="Pfam" id="PF25390"/>
    </source>
</evidence>
<dbReference type="InterPro" id="IPR051210">
    <property type="entry name" value="Ub_ligase/GEF_domain"/>
</dbReference>
<accession>A0A5M3VPR5</accession>
<name>A0A5M3VPR5_9ACTN</name>
<dbReference type="Pfam" id="PF25390">
    <property type="entry name" value="WD40_RLD"/>
    <property type="match status" value="1"/>
</dbReference>
<feature type="compositionally biased region" description="Polar residues" evidence="2">
    <location>
        <begin position="481"/>
        <end position="503"/>
    </location>
</feature>
<dbReference type="EMBL" id="BLAD01000037">
    <property type="protein sequence ID" value="GER98776.1"/>
    <property type="molecule type" value="Genomic_DNA"/>
</dbReference>
<dbReference type="AlphaFoldDB" id="A0A5M3VPR5"/>
<protein>
    <recommendedName>
        <fullName evidence="3">RCC1-like domain-containing protein</fullName>
    </recommendedName>
</protein>
<dbReference type="PRINTS" id="PR00633">
    <property type="entry name" value="RCCNDNSATION"/>
</dbReference>
<evidence type="ECO:0000256" key="2">
    <source>
        <dbReference type="SAM" id="MobiDB-lite"/>
    </source>
</evidence>
<keyword evidence="1" id="KW-0677">Repeat</keyword>
<proteinExistence type="predicted"/>
<evidence type="ECO:0000313" key="4">
    <source>
        <dbReference type="EMBL" id="GER98776.1"/>
    </source>
</evidence>
<dbReference type="Proteomes" id="UP000334990">
    <property type="component" value="Unassembled WGS sequence"/>
</dbReference>
<dbReference type="PANTHER" id="PTHR22870">
    <property type="entry name" value="REGULATOR OF CHROMOSOME CONDENSATION"/>
    <property type="match status" value="1"/>
</dbReference>
<evidence type="ECO:0000313" key="5">
    <source>
        <dbReference type="Proteomes" id="UP000334990"/>
    </source>
</evidence>
<dbReference type="SUPFAM" id="SSF50985">
    <property type="entry name" value="RCC1/BLIP-II"/>
    <property type="match status" value="1"/>
</dbReference>
<feature type="region of interest" description="Disordered" evidence="2">
    <location>
        <begin position="393"/>
        <end position="510"/>
    </location>
</feature>
<evidence type="ECO:0000256" key="1">
    <source>
        <dbReference type="ARBA" id="ARBA00022737"/>
    </source>
</evidence>
<feature type="compositionally biased region" description="Low complexity" evidence="2">
    <location>
        <begin position="420"/>
        <end position="433"/>
    </location>
</feature>
<dbReference type="Pfam" id="PF00415">
    <property type="entry name" value="RCC1"/>
    <property type="match status" value="2"/>
</dbReference>
<dbReference type="PROSITE" id="PS50012">
    <property type="entry name" value="RCC1_3"/>
    <property type="match status" value="7"/>
</dbReference>
<sequence length="618" mass="61634">MARFRWQVAGLVLSPVLLVAAVLLPGGPAAAQFGWSHVTSWGSNYYGQLGDGSTQEVHATPVLAGRTDLQFTDVALGGSHAVAKAADGTVWAWGFNTSGQLGDGGVVNRSNTPVRVVGLTNVVAVYAGGAFSMAKRSDGSVWAWGSNVAGQLGIGGGPNRFAPVQVPALTGVLKISLGGRHGLALLGNGHLSSWGDNANGQLGTGNTVPRATPGAVVSLVGVVDLAAGDTHSLAATNTGQVRAWGRNDRGQLGNGTTTPATVPALVPGLTGVGSVATGWSYSLALSGTGQVWAWGDNDRGQLGIGSSNGYRATPDRVRGLTNIVGIASGQYFGLARSGAGQNSNVWGWGGNDFGQLGLGVLGDRDLPVPIPALAGSLKVTSGPQSSFAAAIRTIPIPPPAPTPTPSEPPGTPTLGPQDPLPTVSPGTPTSSPQGPLPTGPTNPQPTIPGPQFPLPTIPGTPTLGPQDPIPGTPTLGPQDPTPTVSGTPTLGPQDPTPTVSGTPTLGPPQPVAEFELAVGETAGALPVGGTIGVPLAVTGEDGFMDTVVFGVGPLPSGVSAAFAPKAVIGGGKAVLTLTASPESKPGRFAFAVTITGKANGTDLTRTVSYQLTLTDPIG</sequence>
<feature type="compositionally biased region" description="Pro residues" evidence="2">
    <location>
        <begin position="395"/>
        <end position="411"/>
    </location>
</feature>
<feature type="compositionally biased region" description="Pro residues" evidence="2">
    <location>
        <begin position="434"/>
        <end position="458"/>
    </location>
</feature>
<dbReference type="Gene3D" id="2.130.10.30">
    <property type="entry name" value="Regulator of chromosome condensation 1/beta-lactamase-inhibitor protein II"/>
    <property type="match status" value="2"/>
</dbReference>
<dbReference type="PANTHER" id="PTHR22870:SF408">
    <property type="entry name" value="OS09G0560450 PROTEIN"/>
    <property type="match status" value="1"/>
</dbReference>
<feature type="domain" description="RCC1-like" evidence="3">
    <location>
        <begin position="171"/>
        <end position="388"/>
    </location>
</feature>
<gene>
    <name evidence="4" type="ORF">Acor_08400</name>
</gene>
<organism evidence="4 5">
    <name type="scientific">Acrocarpospora corrugata</name>
    <dbReference type="NCBI Taxonomy" id="35763"/>
    <lineage>
        <taxon>Bacteria</taxon>
        <taxon>Bacillati</taxon>
        <taxon>Actinomycetota</taxon>
        <taxon>Actinomycetes</taxon>
        <taxon>Streptosporangiales</taxon>
        <taxon>Streptosporangiaceae</taxon>
        <taxon>Acrocarpospora</taxon>
    </lineage>
</organism>